<dbReference type="PANTHER" id="PTHR13767:SF2">
    <property type="entry name" value="PSEUDOURIDYLATE SYNTHASE TRUB1"/>
    <property type="match status" value="1"/>
</dbReference>
<dbReference type="AlphaFoldDB" id="A0A1G2G688"/>
<dbReference type="InterPro" id="IPR002501">
    <property type="entry name" value="PsdUridine_synth_N"/>
</dbReference>
<keyword evidence="3 5" id="KW-0819">tRNA processing</keyword>
<feature type="domain" description="Pseudouridine synthase II N-terminal" evidence="6">
    <location>
        <begin position="23"/>
        <end position="172"/>
    </location>
</feature>
<keyword evidence="4 5" id="KW-0413">Isomerase</keyword>
<dbReference type="Pfam" id="PF16198">
    <property type="entry name" value="TruB_C_2"/>
    <property type="match status" value="1"/>
</dbReference>
<organism evidence="8 9">
    <name type="scientific">Candidatus Ryanbacteria bacterium RIFCSPHIGHO2_01_FULL_48_27</name>
    <dbReference type="NCBI Taxonomy" id="1802115"/>
    <lineage>
        <taxon>Bacteria</taxon>
        <taxon>Candidatus Ryaniibacteriota</taxon>
    </lineage>
</organism>
<sequence length="217" mass="23825">MDELFAVYKPKGPTSHDIIMRIRRITGERHVGHAGTLDPLASGVLVVGVGRAATRKLTSEIRKDKTYIADIYLGASSATDDAEGERTTHAVAHIPTDETILVVLQKFVGRILQRPPVYSALKISGKPAYKRVREGERVELAPREVEIHAIKLLAYDWPHLKIQVDTGSGVYIRALARDIGEALGTGAYLADLERTRVGEFGVEGAVRLADLVKHLKM</sequence>
<dbReference type="EC" id="5.4.99.25" evidence="5"/>
<dbReference type="HAMAP" id="MF_01080">
    <property type="entry name" value="TruB_bact"/>
    <property type="match status" value="1"/>
</dbReference>
<evidence type="ECO:0000256" key="5">
    <source>
        <dbReference type="HAMAP-Rule" id="MF_01080"/>
    </source>
</evidence>
<dbReference type="GO" id="GO:0031119">
    <property type="term" value="P:tRNA pseudouridine synthesis"/>
    <property type="evidence" value="ECO:0007669"/>
    <property type="project" value="UniProtKB-UniRule"/>
</dbReference>
<dbReference type="GO" id="GO:0003723">
    <property type="term" value="F:RNA binding"/>
    <property type="evidence" value="ECO:0007669"/>
    <property type="project" value="InterPro"/>
</dbReference>
<dbReference type="GO" id="GO:0160148">
    <property type="term" value="F:tRNA pseudouridine(55) synthase activity"/>
    <property type="evidence" value="ECO:0007669"/>
    <property type="project" value="UniProtKB-EC"/>
</dbReference>
<dbReference type="InterPro" id="IPR032819">
    <property type="entry name" value="TruB_C"/>
</dbReference>
<comment type="catalytic activity">
    <reaction evidence="1 5">
        <text>uridine(55) in tRNA = pseudouridine(55) in tRNA</text>
        <dbReference type="Rhea" id="RHEA:42532"/>
        <dbReference type="Rhea" id="RHEA-COMP:10101"/>
        <dbReference type="Rhea" id="RHEA-COMP:10102"/>
        <dbReference type="ChEBI" id="CHEBI:65314"/>
        <dbReference type="ChEBI" id="CHEBI:65315"/>
        <dbReference type="EC" id="5.4.99.25"/>
    </reaction>
</comment>
<name>A0A1G2G688_9BACT</name>
<feature type="active site" description="Nucleophile" evidence="5">
    <location>
        <position position="38"/>
    </location>
</feature>
<comment type="function">
    <text evidence="5">Responsible for synthesis of pseudouridine from uracil-55 in the psi GC loop of transfer RNAs.</text>
</comment>
<dbReference type="SUPFAM" id="SSF55120">
    <property type="entry name" value="Pseudouridine synthase"/>
    <property type="match status" value="1"/>
</dbReference>
<dbReference type="Pfam" id="PF01509">
    <property type="entry name" value="TruB_N"/>
    <property type="match status" value="1"/>
</dbReference>
<feature type="domain" description="tRNA pseudouridylate synthase B C-terminal" evidence="7">
    <location>
        <begin position="173"/>
        <end position="213"/>
    </location>
</feature>
<evidence type="ECO:0000256" key="3">
    <source>
        <dbReference type="ARBA" id="ARBA00022694"/>
    </source>
</evidence>
<dbReference type="EMBL" id="MHNL01000005">
    <property type="protein sequence ID" value="OGZ45717.1"/>
    <property type="molecule type" value="Genomic_DNA"/>
</dbReference>
<dbReference type="Proteomes" id="UP000177785">
    <property type="component" value="Unassembled WGS sequence"/>
</dbReference>
<dbReference type="STRING" id="1802115.A2756_02300"/>
<proteinExistence type="inferred from homology"/>
<dbReference type="Gene3D" id="3.30.2350.10">
    <property type="entry name" value="Pseudouridine synthase"/>
    <property type="match status" value="1"/>
</dbReference>
<evidence type="ECO:0000256" key="4">
    <source>
        <dbReference type="ARBA" id="ARBA00023235"/>
    </source>
</evidence>
<evidence type="ECO:0000256" key="1">
    <source>
        <dbReference type="ARBA" id="ARBA00000385"/>
    </source>
</evidence>
<evidence type="ECO:0000256" key="2">
    <source>
        <dbReference type="ARBA" id="ARBA00005642"/>
    </source>
</evidence>
<evidence type="ECO:0000259" key="7">
    <source>
        <dbReference type="Pfam" id="PF16198"/>
    </source>
</evidence>
<comment type="caution">
    <text evidence="8">The sequence shown here is derived from an EMBL/GenBank/DDBJ whole genome shotgun (WGS) entry which is preliminary data.</text>
</comment>
<protein>
    <recommendedName>
        <fullName evidence="5">tRNA pseudouridine synthase B</fullName>
        <ecNumber evidence="5">5.4.99.25</ecNumber>
    </recommendedName>
    <alternativeName>
        <fullName evidence="5">tRNA pseudouridine(55) synthase</fullName>
        <shortName evidence="5">Psi55 synthase</shortName>
    </alternativeName>
    <alternativeName>
        <fullName evidence="5">tRNA pseudouridylate synthase</fullName>
    </alternativeName>
    <alternativeName>
        <fullName evidence="5">tRNA-uridine isomerase</fullName>
    </alternativeName>
</protein>
<reference evidence="8 9" key="1">
    <citation type="journal article" date="2016" name="Nat. Commun.">
        <title>Thousands of microbial genomes shed light on interconnected biogeochemical processes in an aquifer system.</title>
        <authorList>
            <person name="Anantharaman K."/>
            <person name="Brown C.T."/>
            <person name="Hug L.A."/>
            <person name="Sharon I."/>
            <person name="Castelle C.J."/>
            <person name="Probst A.J."/>
            <person name="Thomas B.C."/>
            <person name="Singh A."/>
            <person name="Wilkins M.J."/>
            <person name="Karaoz U."/>
            <person name="Brodie E.L."/>
            <person name="Williams K.H."/>
            <person name="Hubbard S.S."/>
            <person name="Banfield J.F."/>
        </authorList>
    </citation>
    <scope>NUCLEOTIDE SEQUENCE [LARGE SCALE GENOMIC DNA]</scope>
</reference>
<dbReference type="InterPro" id="IPR020103">
    <property type="entry name" value="PsdUridine_synth_cat_dom_sf"/>
</dbReference>
<gene>
    <name evidence="5" type="primary">truB</name>
    <name evidence="8" type="ORF">A2756_02300</name>
</gene>
<dbReference type="PANTHER" id="PTHR13767">
    <property type="entry name" value="TRNA-PSEUDOURIDINE SYNTHASE"/>
    <property type="match status" value="1"/>
</dbReference>
<accession>A0A1G2G688</accession>
<evidence type="ECO:0000313" key="9">
    <source>
        <dbReference type="Proteomes" id="UP000177785"/>
    </source>
</evidence>
<dbReference type="InterPro" id="IPR014780">
    <property type="entry name" value="tRNA_psdUridine_synth_TruB"/>
</dbReference>
<evidence type="ECO:0000313" key="8">
    <source>
        <dbReference type="EMBL" id="OGZ45717.1"/>
    </source>
</evidence>
<dbReference type="GO" id="GO:1990481">
    <property type="term" value="P:mRNA pseudouridine synthesis"/>
    <property type="evidence" value="ECO:0007669"/>
    <property type="project" value="TreeGrafter"/>
</dbReference>
<evidence type="ECO:0000259" key="6">
    <source>
        <dbReference type="Pfam" id="PF01509"/>
    </source>
</evidence>
<comment type="similarity">
    <text evidence="2 5">Belongs to the pseudouridine synthase TruB family. Type 1 subfamily.</text>
</comment>
<dbReference type="CDD" id="cd02573">
    <property type="entry name" value="PseudoU_synth_EcTruB"/>
    <property type="match status" value="1"/>
</dbReference>
<dbReference type="NCBIfam" id="TIGR00431">
    <property type="entry name" value="TruB"/>
    <property type="match status" value="1"/>
</dbReference>